<evidence type="ECO:0000313" key="3">
    <source>
        <dbReference type="Proteomes" id="UP000218231"/>
    </source>
</evidence>
<accession>A0A2A2K1P1</accession>
<name>A0A2A2K1P1_9BILA</name>
<gene>
    <name evidence="2" type="ORF">WR25_24926</name>
</gene>
<organism evidence="2 3">
    <name type="scientific">Diploscapter pachys</name>
    <dbReference type="NCBI Taxonomy" id="2018661"/>
    <lineage>
        <taxon>Eukaryota</taxon>
        <taxon>Metazoa</taxon>
        <taxon>Ecdysozoa</taxon>
        <taxon>Nematoda</taxon>
        <taxon>Chromadorea</taxon>
        <taxon>Rhabditida</taxon>
        <taxon>Rhabditina</taxon>
        <taxon>Rhabditomorpha</taxon>
        <taxon>Rhabditoidea</taxon>
        <taxon>Rhabditidae</taxon>
        <taxon>Diploscapter</taxon>
    </lineage>
</organism>
<protein>
    <submittedName>
        <fullName evidence="2">Uncharacterized protein</fullName>
    </submittedName>
</protein>
<evidence type="ECO:0000313" key="2">
    <source>
        <dbReference type="EMBL" id="PAV67855.1"/>
    </source>
</evidence>
<dbReference type="AlphaFoldDB" id="A0A2A2K1P1"/>
<proteinExistence type="predicted"/>
<keyword evidence="3" id="KW-1185">Reference proteome</keyword>
<comment type="caution">
    <text evidence="2">The sequence shown here is derived from an EMBL/GenBank/DDBJ whole genome shotgun (WGS) entry which is preliminary data.</text>
</comment>
<evidence type="ECO:0000256" key="1">
    <source>
        <dbReference type="SAM" id="MobiDB-lite"/>
    </source>
</evidence>
<dbReference type="EMBL" id="LIAE01009876">
    <property type="protein sequence ID" value="PAV67855.1"/>
    <property type="molecule type" value="Genomic_DNA"/>
</dbReference>
<dbReference type="Proteomes" id="UP000218231">
    <property type="component" value="Unassembled WGS sequence"/>
</dbReference>
<reference evidence="2 3" key="1">
    <citation type="journal article" date="2017" name="Curr. Biol.">
        <title>Genome architecture and evolution of a unichromosomal asexual nematode.</title>
        <authorList>
            <person name="Fradin H."/>
            <person name="Zegar C."/>
            <person name="Gutwein M."/>
            <person name="Lucas J."/>
            <person name="Kovtun M."/>
            <person name="Corcoran D."/>
            <person name="Baugh L.R."/>
            <person name="Kiontke K."/>
            <person name="Gunsalus K."/>
            <person name="Fitch D.H."/>
            <person name="Piano F."/>
        </authorList>
    </citation>
    <scope>NUCLEOTIDE SEQUENCE [LARGE SCALE GENOMIC DNA]</scope>
    <source>
        <strain evidence="2">PF1309</strain>
    </source>
</reference>
<feature type="region of interest" description="Disordered" evidence="1">
    <location>
        <begin position="1"/>
        <end position="20"/>
    </location>
</feature>
<sequence>MFRDAHAVGSGAGQDQALDDPLGAQQPLRVAGHVGQGEEGFDAVHVAVGAPVGLRVQPVAGERLAQGALLFAPEALLDDLGHRLQQRRRLADARHHRRAGGEGDEGVQAAFVIEVAEPLGQARSPGEGEQAQGLGVEPGMVCRGVKPADGHGCTFLVVVSRF</sequence>